<evidence type="ECO:0000259" key="13">
    <source>
        <dbReference type="Pfam" id="PF17820"/>
    </source>
</evidence>
<dbReference type="SUPFAM" id="SSF50156">
    <property type="entry name" value="PDZ domain-like"/>
    <property type="match status" value="1"/>
</dbReference>
<dbReference type="InterPro" id="IPR004387">
    <property type="entry name" value="Pept_M50_Zn"/>
</dbReference>
<evidence type="ECO:0000256" key="5">
    <source>
        <dbReference type="ARBA" id="ARBA00022692"/>
    </source>
</evidence>
<keyword evidence="5 11" id="KW-0812">Transmembrane</keyword>
<dbReference type="InterPro" id="IPR036034">
    <property type="entry name" value="PDZ_sf"/>
</dbReference>
<dbReference type="InterPro" id="IPR041489">
    <property type="entry name" value="PDZ_6"/>
</dbReference>
<dbReference type="Gene3D" id="2.30.42.10">
    <property type="match status" value="1"/>
</dbReference>
<keyword evidence="4" id="KW-0645">Protease</keyword>
<reference evidence="14 15" key="1">
    <citation type="journal article" date="2016" name="Nat. Commun.">
        <title>Thousands of microbial genomes shed light on interconnected biogeochemical processes in an aquifer system.</title>
        <authorList>
            <person name="Anantharaman K."/>
            <person name="Brown C.T."/>
            <person name="Hug L.A."/>
            <person name="Sharon I."/>
            <person name="Castelle C.J."/>
            <person name="Probst A.J."/>
            <person name="Thomas B.C."/>
            <person name="Singh A."/>
            <person name="Wilkins M.J."/>
            <person name="Karaoz U."/>
            <person name="Brodie E.L."/>
            <person name="Williams K.H."/>
            <person name="Hubbard S.S."/>
            <person name="Banfield J.F."/>
        </authorList>
    </citation>
    <scope>NUCLEOTIDE SEQUENCE [LARGE SCALE GENOMIC DNA]</scope>
</reference>
<comment type="subcellular location">
    <subcellularLocation>
        <location evidence="2">Membrane</location>
        <topology evidence="2">Multi-pass membrane protein</topology>
    </subcellularLocation>
</comment>
<keyword evidence="6" id="KW-0378">Hydrolase</keyword>
<feature type="transmembrane region" description="Helical" evidence="11">
    <location>
        <begin position="104"/>
        <end position="128"/>
    </location>
</feature>
<dbReference type="Proteomes" id="UP000176608">
    <property type="component" value="Unassembled WGS sequence"/>
</dbReference>
<evidence type="ECO:0000256" key="11">
    <source>
        <dbReference type="SAM" id="Phobius"/>
    </source>
</evidence>
<evidence type="ECO:0000256" key="8">
    <source>
        <dbReference type="ARBA" id="ARBA00022989"/>
    </source>
</evidence>
<dbReference type="GO" id="GO:0016020">
    <property type="term" value="C:membrane"/>
    <property type="evidence" value="ECO:0007669"/>
    <property type="project" value="UniProtKB-SubCell"/>
</dbReference>
<accession>A0A1F4URE4</accession>
<dbReference type="AlphaFoldDB" id="A0A1F4URE4"/>
<dbReference type="CDD" id="cd06163">
    <property type="entry name" value="S2P-M50_PDZ_RseP-like"/>
    <property type="match status" value="1"/>
</dbReference>
<evidence type="ECO:0008006" key="16">
    <source>
        <dbReference type="Google" id="ProtNLM"/>
    </source>
</evidence>
<keyword evidence="9" id="KW-0482">Metalloprotease</keyword>
<protein>
    <recommendedName>
        <fullName evidence="16">PDZ domain-containing protein</fullName>
    </recommendedName>
</protein>
<dbReference type="Pfam" id="PF17820">
    <property type="entry name" value="PDZ_6"/>
    <property type="match status" value="1"/>
</dbReference>
<dbReference type="InterPro" id="IPR008915">
    <property type="entry name" value="Peptidase_M50"/>
</dbReference>
<evidence type="ECO:0000256" key="9">
    <source>
        <dbReference type="ARBA" id="ARBA00023049"/>
    </source>
</evidence>
<organism evidence="14 15">
    <name type="scientific">candidate division WWE3 bacterium RIFCSPHIGHO2_01_FULL_42_13</name>
    <dbReference type="NCBI Taxonomy" id="1802617"/>
    <lineage>
        <taxon>Bacteria</taxon>
        <taxon>Katanobacteria</taxon>
    </lineage>
</organism>
<evidence type="ECO:0000256" key="2">
    <source>
        <dbReference type="ARBA" id="ARBA00004141"/>
    </source>
</evidence>
<keyword evidence="10 11" id="KW-0472">Membrane</keyword>
<dbReference type="EMBL" id="MEVA01000006">
    <property type="protein sequence ID" value="OGC47547.1"/>
    <property type="molecule type" value="Genomic_DNA"/>
</dbReference>
<dbReference type="PANTHER" id="PTHR42837:SF2">
    <property type="entry name" value="MEMBRANE METALLOPROTEASE ARASP2, CHLOROPLASTIC-RELATED"/>
    <property type="match status" value="1"/>
</dbReference>
<evidence type="ECO:0000256" key="10">
    <source>
        <dbReference type="ARBA" id="ARBA00023136"/>
    </source>
</evidence>
<evidence type="ECO:0000256" key="6">
    <source>
        <dbReference type="ARBA" id="ARBA00022801"/>
    </source>
</evidence>
<dbReference type="Pfam" id="PF02163">
    <property type="entry name" value="Peptidase_M50"/>
    <property type="match status" value="1"/>
</dbReference>
<evidence type="ECO:0000256" key="3">
    <source>
        <dbReference type="ARBA" id="ARBA00007931"/>
    </source>
</evidence>
<evidence type="ECO:0000259" key="12">
    <source>
        <dbReference type="Pfam" id="PF02163"/>
    </source>
</evidence>
<sequence>MLTAVILILILSVLVLVHEFGHFFVAKKTGVRVEEFGWGLPPRLWGKKIGETLYSINWLPFGGFVKLTGEDVGEVEEDSKAGQWAKGVSADPGSFANKSPWQRAAILVAGVFMNIVLAIVIYYGMFFITGFRTMSLPLFFDYKFRFGNQENISTVVMGFSEGSAAQAMGVEVGEAIIEVDGRPVYNVTDVRAALAEKDNQEVQVLLMDIKGVEREFRSIRVTPHANEQGEVLLGVALAPGFRLTYENRWLAAPQHAYNMLGYSVNTLAKLGQESLQSGNIAPLSDSVSGPVGIFSTIQNIVSVPGRDAAVGLLDLTALLSLSLAMLNILPFPALDGGRLIFIVYEVAFNKKPNPKLESAVHRWGMLALLALIVLITTKDIRNLF</sequence>
<proteinExistence type="inferred from homology"/>
<dbReference type="GO" id="GO:0006508">
    <property type="term" value="P:proteolysis"/>
    <property type="evidence" value="ECO:0007669"/>
    <property type="project" value="UniProtKB-KW"/>
</dbReference>
<evidence type="ECO:0000256" key="1">
    <source>
        <dbReference type="ARBA" id="ARBA00001947"/>
    </source>
</evidence>
<keyword evidence="7" id="KW-0862">Zinc</keyword>
<keyword evidence="8 11" id="KW-1133">Transmembrane helix</keyword>
<evidence type="ECO:0000313" key="14">
    <source>
        <dbReference type="EMBL" id="OGC47547.1"/>
    </source>
</evidence>
<dbReference type="PANTHER" id="PTHR42837">
    <property type="entry name" value="REGULATOR OF SIGMA-E PROTEASE RSEP"/>
    <property type="match status" value="1"/>
</dbReference>
<evidence type="ECO:0000256" key="4">
    <source>
        <dbReference type="ARBA" id="ARBA00022670"/>
    </source>
</evidence>
<feature type="domain" description="Peptidase M50" evidence="12">
    <location>
        <begin position="7"/>
        <end position="371"/>
    </location>
</feature>
<dbReference type="GO" id="GO:0004222">
    <property type="term" value="F:metalloendopeptidase activity"/>
    <property type="evidence" value="ECO:0007669"/>
    <property type="project" value="InterPro"/>
</dbReference>
<gene>
    <name evidence="14" type="ORF">A2886_02030</name>
</gene>
<feature type="domain" description="PDZ" evidence="13">
    <location>
        <begin position="156"/>
        <end position="204"/>
    </location>
</feature>
<evidence type="ECO:0000256" key="7">
    <source>
        <dbReference type="ARBA" id="ARBA00022833"/>
    </source>
</evidence>
<name>A0A1F4URE4_UNCKA</name>
<dbReference type="STRING" id="1802617.A2886_02030"/>
<comment type="cofactor">
    <cofactor evidence="1">
        <name>Zn(2+)</name>
        <dbReference type="ChEBI" id="CHEBI:29105"/>
    </cofactor>
</comment>
<comment type="caution">
    <text evidence="14">The sequence shown here is derived from an EMBL/GenBank/DDBJ whole genome shotgun (WGS) entry which is preliminary data.</text>
</comment>
<comment type="similarity">
    <text evidence="3">Belongs to the peptidase M50B family.</text>
</comment>
<evidence type="ECO:0000313" key="15">
    <source>
        <dbReference type="Proteomes" id="UP000176608"/>
    </source>
</evidence>